<dbReference type="EMBL" id="DF975206">
    <property type="protein sequence ID" value="GAU51535.1"/>
    <property type="molecule type" value="Genomic_DNA"/>
</dbReference>
<dbReference type="InterPro" id="IPR056647">
    <property type="entry name" value="DUF7745"/>
</dbReference>
<feature type="coiled-coil region" evidence="1">
    <location>
        <begin position="517"/>
        <end position="568"/>
    </location>
</feature>
<proteinExistence type="predicted"/>
<evidence type="ECO:0000313" key="4">
    <source>
        <dbReference type="Proteomes" id="UP000242715"/>
    </source>
</evidence>
<accession>A0A2Z6PKW8</accession>
<sequence>MSSHKRKTHQIRAHLPNMESLRSFSSKLTSVARDRFTFKYGKILDLLSIPVQIDAVTALAQFYDPPLRCFTFQDFQLVPTLEEFGQILDSPRKKIGPYRGIGEVAKLEELAPLINTSASDLNPHYIYRTDGKVHGFQRDYLEEEARKFIDARKWECLGDVLALLIFGIVLFPHLEDFIDTSAISVFWAVRVKEEDPVHALLADVHYTLHMRHEKKGGLMLCCIPLLYLWFTSRVFDNVFTIETMTKLEYCGDFSNVPLIGSKGCINYNPMLAIRQLGYPIVSKPHDKAMEGFILHNMGASDPGMLKRIIQSWEKVNKKGSELRKRGDATQESYTQWVKERAKKIKLPFDIIPPSQPSLPKPTPISNEEVDKLKATIDRLEKEKEGLELTLQNVSYERNELKFRLNEKTKQFDKSKEAFKAEKERKEAVSDCLAGATNKIEECKIQLNQAWKEIGDWKKLWDLTLKQHRETKEGLEIRISDLTSMLQESQALATLERDLREDAERILRRFPMDWKGLHEELRNLRESERRQRRKCEALENRNQQLEGQLHHLQDLANQDQATIQELHQEVINWKTDFSNLAGFATKVVRGAPRLHREAYAVMLPNNTPAAVFNFVEACEIILKQFKASVDAARNLEL</sequence>
<dbReference type="OrthoDB" id="1430424at2759"/>
<evidence type="ECO:0000256" key="1">
    <source>
        <dbReference type="SAM" id="Coils"/>
    </source>
</evidence>
<evidence type="ECO:0000259" key="2">
    <source>
        <dbReference type="Pfam" id="PF24924"/>
    </source>
</evidence>
<protein>
    <recommendedName>
        <fullName evidence="2">DUF7745 domain-containing protein</fullName>
    </recommendedName>
</protein>
<organism evidence="3 4">
    <name type="scientific">Trifolium subterraneum</name>
    <name type="common">Subterranean clover</name>
    <dbReference type="NCBI Taxonomy" id="3900"/>
    <lineage>
        <taxon>Eukaryota</taxon>
        <taxon>Viridiplantae</taxon>
        <taxon>Streptophyta</taxon>
        <taxon>Embryophyta</taxon>
        <taxon>Tracheophyta</taxon>
        <taxon>Spermatophyta</taxon>
        <taxon>Magnoliopsida</taxon>
        <taxon>eudicotyledons</taxon>
        <taxon>Gunneridae</taxon>
        <taxon>Pentapetalae</taxon>
        <taxon>rosids</taxon>
        <taxon>fabids</taxon>
        <taxon>Fabales</taxon>
        <taxon>Fabaceae</taxon>
        <taxon>Papilionoideae</taxon>
        <taxon>50 kb inversion clade</taxon>
        <taxon>NPAAA clade</taxon>
        <taxon>Hologalegina</taxon>
        <taxon>IRL clade</taxon>
        <taxon>Trifolieae</taxon>
        <taxon>Trifolium</taxon>
    </lineage>
</organism>
<name>A0A2Z6PKW8_TRISU</name>
<dbReference type="PANTHER" id="PTHR48154">
    <property type="entry name" value="PROTEIN, PUTATIVE-RELATED"/>
    <property type="match status" value="1"/>
</dbReference>
<feature type="coiled-coil region" evidence="1">
    <location>
        <begin position="362"/>
        <end position="396"/>
    </location>
</feature>
<evidence type="ECO:0000313" key="3">
    <source>
        <dbReference type="EMBL" id="GAU51535.1"/>
    </source>
</evidence>
<dbReference type="PANTHER" id="PTHR48154:SF1">
    <property type="entry name" value="PROTEIN, PUTATIVE-RELATED"/>
    <property type="match status" value="1"/>
</dbReference>
<dbReference type="AlphaFoldDB" id="A0A2Z6PKW8"/>
<gene>
    <name evidence="3" type="ORF">TSUD_413990</name>
</gene>
<keyword evidence="4" id="KW-1185">Reference proteome</keyword>
<dbReference type="Pfam" id="PF24924">
    <property type="entry name" value="DUF7745"/>
    <property type="match status" value="1"/>
</dbReference>
<reference evidence="4" key="1">
    <citation type="journal article" date="2017" name="Front. Plant Sci.">
        <title>Climate Clever Clovers: New Paradigm to Reduce the Environmental Footprint of Ruminants by Breeding Low Methanogenic Forages Utilizing Haplotype Variation.</title>
        <authorList>
            <person name="Kaur P."/>
            <person name="Appels R."/>
            <person name="Bayer P.E."/>
            <person name="Keeble-Gagnere G."/>
            <person name="Wang J."/>
            <person name="Hirakawa H."/>
            <person name="Shirasawa K."/>
            <person name="Vercoe P."/>
            <person name="Stefanova K."/>
            <person name="Durmic Z."/>
            <person name="Nichols P."/>
            <person name="Revell C."/>
            <person name="Isobe S.N."/>
            <person name="Edwards D."/>
            <person name="Erskine W."/>
        </authorList>
    </citation>
    <scope>NUCLEOTIDE SEQUENCE [LARGE SCALE GENOMIC DNA]</scope>
    <source>
        <strain evidence="4">cv. Daliak</strain>
    </source>
</reference>
<keyword evidence="1" id="KW-0175">Coiled coil</keyword>
<feature type="domain" description="DUF7745" evidence="2">
    <location>
        <begin position="21"/>
        <end position="248"/>
    </location>
</feature>
<dbReference type="Proteomes" id="UP000242715">
    <property type="component" value="Unassembled WGS sequence"/>
</dbReference>